<reference evidence="3" key="1">
    <citation type="submission" date="2017-06" db="EMBL/GenBank/DDBJ databases">
        <authorList>
            <person name="Varghese N."/>
            <person name="Submissions S."/>
        </authorList>
    </citation>
    <scope>NUCLEOTIDE SEQUENCE [LARGE SCALE GENOMIC DNA]</scope>
    <source>
        <strain evidence="3">DSM 137</strain>
    </source>
</reference>
<accession>A0A212SEH0</accession>
<dbReference type="SUPFAM" id="SSF46689">
    <property type="entry name" value="Homeodomain-like"/>
    <property type="match status" value="1"/>
</dbReference>
<dbReference type="AlphaFoldDB" id="A0A212SEH0"/>
<organism evidence="2 3">
    <name type="scientific">Rhodoblastus acidophilus</name>
    <name type="common">Rhodopseudomonas acidophila</name>
    <dbReference type="NCBI Taxonomy" id="1074"/>
    <lineage>
        <taxon>Bacteria</taxon>
        <taxon>Pseudomonadati</taxon>
        <taxon>Pseudomonadota</taxon>
        <taxon>Alphaproteobacteria</taxon>
        <taxon>Hyphomicrobiales</taxon>
        <taxon>Rhodoblastaceae</taxon>
        <taxon>Rhodoblastus</taxon>
    </lineage>
</organism>
<dbReference type="Proteomes" id="UP000198418">
    <property type="component" value="Unassembled WGS sequence"/>
</dbReference>
<feature type="domain" description="Winged helix-turn helix" evidence="1">
    <location>
        <begin position="108"/>
        <end position="165"/>
    </location>
</feature>
<dbReference type="InterPro" id="IPR025959">
    <property type="entry name" value="Winged_HTH_dom"/>
</dbReference>
<dbReference type="InterPro" id="IPR009057">
    <property type="entry name" value="Homeodomain-like_sf"/>
</dbReference>
<evidence type="ECO:0000313" key="2">
    <source>
        <dbReference type="EMBL" id="SNB84043.1"/>
    </source>
</evidence>
<keyword evidence="3" id="KW-1185">Reference proteome</keyword>
<name>A0A212SEH0_RHOAC</name>
<evidence type="ECO:0000313" key="3">
    <source>
        <dbReference type="Proteomes" id="UP000198418"/>
    </source>
</evidence>
<proteinExistence type="predicted"/>
<gene>
    <name evidence="2" type="ORF">SAMN06265338_13213</name>
</gene>
<evidence type="ECO:0000259" key="1">
    <source>
        <dbReference type="Pfam" id="PF13592"/>
    </source>
</evidence>
<protein>
    <submittedName>
        <fullName evidence="2">Transposase</fullName>
    </submittedName>
</protein>
<sequence length="169" mass="18628">MPAALALRSDYSADDLRGLAQSSQDAHQVRCLLALAAVMDGMNRGAAARIGGMDRQTLRDWVLRFNKAGPDGLVDAWGEGPKPRLSPTQMAELAMIVEKGPGRALDGVVRWRRVDLKRVIADRYGVSFHERYVGTLLKRLGFSHISARPRHPAQDAEIVAAFKKISRAR</sequence>
<dbReference type="EMBL" id="FYDG01000032">
    <property type="protein sequence ID" value="SNB84043.1"/>
    <property type="molecule type" value="Genomic_DNA"/>
</dbReference>
<dbReference type="Pfam" id="PF13592">
    <property type="entry name" value="HTH_33"/>
    <property type="match status" value="1"/>
</dbReference>
<dbReference type="Pfam" id="PF13551">
    <property type="entry name" value="HTH_29"/>
    <property type="match status" value="1"/>
</dbReference>